<dbReference type="PANTHER" id="PTHR24169:SF4">
    <property type="entry name" value="PROTO-ONCOGENE C-REL"/>
    <property type="match status" value="1"/>
</dbReference>
<evidence type="ECO:0000313" key="4">
    <source>
        <dbReference type="Ensembl" id="ENSATEP00000012848.1"/>
    </source>
</evidence>
<dbReference type="GO" id="GO:0007399">
    <property type="term" value="P:nervous system development"/>
    <property type="evidence" value="ECO:0007669"/>
    <property type="project" value="UniProtKB-ARBA"/>
</dbReference>
<protein>
    <recommendedName>
        <fullName evidence="3">RHD domain-containing protein</fullName>
    </recommendedName>
</protein>
<dbReference type="GO" id="GO:0038061">
    <property type="term" value="P:non-canonical NF-kappaB signal transduction"/>
    <property type="evidence" value="ECO:0007669"/>
    <property type="project" value="TreeGrafter"/>
</dbReference>
<dbReference type="SUPFAM" id="SSF49417">
    <property type="entry name" value="p53-like transcription factors"/>
    <property type="match status" value="1"/>
</dbReference>
<dbReference type="SMART" id="SM00429">
    <property type="entry name" value="IPT"/>
    <property type="match status" value="1"/>
</dbReference>
<keyword evidence="5" id="KW-1185">Reference proteome</keyword>
<proteinExistence type="predicted"/>
<dbReference type="Proteomes" id="UP000265040">
    <property type="component" value="Chromosome 15"/>
</dbReference>
<dbReference type="Ensembl" id="ENSATET00000013058.3">
    <property type="protein sequence ID" value="ENSATEP00000012848.1"/>
    <property type="gene ID" value="ENSATEG00000008984.3"/>
</dbReference>
<dbReference type="Pfam" id="PF16179">
    <property type="entry name" value="RHD_dimer"/>
    <property type="match status" value="1"/>
</dbReference>
<reference evidence="4" key="2">
    <citation type="submission" date="2025-08" db="UniProtKB">
        <authorList>
            <consortium name="Ensembl"/>
        </authorList>
    </citation>
    <scope>IDENTIFICATION</scope>
</reference>
<reference evidence="4" key="3">
    <citation type="submission" date="2025-09" db="UniProtKB">
        <authorList>
            <consortium name="Ensembl"/>
        </authorList>
    </citation>
    <scope>IDENTIFICATION</scope>
</reference>
<feature type="region of interest" description="Disordered" evidence="2">
    <location>
        <begin position="570"/>
        <end position="625"/>
    </location>
</feature>
<dbReference type="GO" id="GO:0033554">
    <property type="term" value="P:cellular response to stress"/>
    <property type="evidence" value="ECO:0007669"/>
    <property type="project" value="TreeGrafter"/>
</dbReference>
<accession>A0A3Q1I6D3</accession>
<evidence type="ECO:0000256" key="2">
    <source>
        <dbReference type="SAM" id="MobiDB-lite"/>
    </source>
</evidence>
<evidence type="ECO:0000259" key="3">
    <source>
        <dbReference type="PROSITE" id="PS50254"/>
    </source>
</evidence>
<dbReference type="InterPro" id="IPR013783">
    <property type="entry name" value="Ig-like_fold"/>
</dbReference>
<name>A0A3Q1I6D3_ANATE</name>
<feature type="compositionally biased region" description="Polar residues" evidence="2">
    <location>
        <begin position="604"/>
        <end position="625"/>
    </location>
</feature>
<dbReference type="InParanoid" id="A0A3Q1I6D3"/>
<dbReference type="Pfam" id="PF00554">
    <property type="entry name" value="RHD_DNA_bind"/>
    <property type="match status" value="1"/>
</dbReference>
<dbReference type="InterPro" id="IPR000451">
    <property type="entry name" value="NFkB/Dor"/>
</dbReference>
<feature type="domain" description="RHD" evidence="3">
    <location>
        <begin position="16"/>
        <end position="193"/>
    </location>
</feature>
<reference evidence="4" key="1">
    <citation type="submission" date="2021-04" db="EMBL/GenBank/DDBJ databases">
        <authorList>
            <consortium name="Wellcome Sanger Institute Data Sharing"/>
        </authorList>
    </citation>
    <scope>NUCLEOTIDE SEQUENCE [LARGE SCALE GENOMIC DNA]</scope>
</reference>
<dbReference type="InterPro" id="IPR002909">
    <property type="entry name" value="IPT_dom"/>
</dbReference>
<dbReference type="OrthoDB" id="7881762at2759"/>
<dbReference type="GO" id="GO:0005737">
    <property type="term" value="C:cytoplasm"/>
    <property type="evidence" value="ECO:0007669"/>
    <property type="project" value="InterPro"/>
</dbReference>
<dbReference type="Gene3D" id="2.60.40.10">
    <property type="entry name" value="Immunoglobulins"/>
    <property type="match status" value="1"/>
</dbReference>
<keyword evidence="1" id="KW-0597">Phosphoprotein</keyword>
<dbReference type="Gene3D" id="2.60.40.340">
    <property type="entry name" value="Rel homology domain (RHD), DNA-binding domain"/>
    <property type="match status" value="1"/>
</dbReference>
<dbReference type="GO" id="GO:0006954">
    <property type="term" value="P:inflammatory response"/>
    <property type="evidence" value="ECO:0007669"/>
    <property type="project" value="TreeGrafter"/>
</dbReference>
<dbReference type="PROSITE" id="PS50254">
    <property type="entry name" value="REL_2"/>
    <property type="match status" value="1"/>
</dbReference>
<feature type="compositionally biased region" description="Polar residues" evidence="2">
    <location>
        <begin position="577"/>
        <end position="586"/>
    </location>
</feature>
<gene>
    <name evidence="4" type="primary">REL</name>
</gene>
<dbReference type="GO" id="GO:0034097">
    <property type="term" value="P:response to cytokine"/>
    <property type="evidence" value="ECO:0007669"/>
    <property type="project" value="TreeGrafter"/>
</dbReference>
<evidence type="ECO:0000313" key="5">
    <source>
        <dbReference type="Proteomes" id="UP000265040"/>
    </source>
</evidence>
<dbReference type="GO" id="GO:0000981">
    <property type="term" value="F:DNA-binding transcription factor activity, RNA polymerase II-specific"/>
    <property type="evidence" value="ECO:0007669"/>
    <property type="project" value="TreeGrafter"/>
</dbReference>
<dbReference type="AlphaFoldDB" id="A0A3Q1I6D3"/>
<dbReference type="InterPro" id="IPR037059">
    <property type="entry name" value="RHD_DNA_bind_dom_sf"/>
</dbReference>
<dbReference type="GO" id="GO:0007249">
    <property type="term" value="P:canonical NF-kappaB signal transduction"/>
    <property type="evidence" value="ECO:0007669"/>
    <property type="project" value="TreeGrafter"/>
</dbReference>
<dbReference type="PANTHER" id="PTHR24169">
    <property type="entry name" value="NUCLEAR FACTOR NF-KAPPA-B PROTEIN"/>
    <property type="match status" value="1"/>
</dbReference>
<feature type="compositionally biased region" description="Polar residues" evidence="2">
    <location>
        <begin position="433"/>
        <end position="443"/>
    </location>
</feature>
<dbReference type="GO" id="GO:0045087">
    <property type="term" value="P:innate immune response"/>
    <property type="evidence" value="ECO:0007669"/>
    <property type="project" value="TreeGrafter"/>
</dbReference>
<dbReference type="CDD" id="cd01177">
    <property type="entry name" value="IPT_NFkappaB"/>
    <property type="match status" value="1"/>
</dbReference>
<dbReference type="GeneTree" id="ENSGT00940000158732"/>
<dbReference type="InterPro" id="IPR030492">
    <property type="entry name" value="RHD_CS"/>
</dbReference>
<sequence length="640" mass="72171">MDVLMSSMQGDDPHLMAEPAIQIFEQPKQRGMRFRYKCEGRSAGSIPGEKSSDNNRTYPSLQILNYCGKGKVRVYLVTKNEPYRPHPHDLVGKDCKDGFYEAEFGPDRRVIAFQNLGIQCVRRREVKEAIVQRITRAINPFNVPREQLLQTEEYDLNVVRLCIQVLLQDENGQYTRALSPIVTNPIYDNRAPNTAELRICRVNRNSGSVKGGDEVFLLCDKVQKDDIEVRFFSSDGWEAKGSFSQADVHRQVAIVFKTPQYYNTSITESVTVHMQLRRPSDQEVSEPMDFRYLPDDKDPYGYNEKKRRRENLMKMSGLSSGHFAGLAMNRAKAVSQSHMRKDFGNMYQRQQATPTMHQQSTVFNQSYQPSTQNIMMPSQVPNLQMGHQWANPNPAISMDTVTINQSGAMSNLQRSSSNRQQQPNRGSGYPQRLEQNSCENNSLPQLSMGDLQCLDTQATAINQSDSQPLFHLQHQRDELTSETRAQNHLGNQNQGLQTMWPNFNTLGASQNTFNGSVPGGGGGSHGLGSYPFLEGIEGDDFLKNLMGGGSQTSFQLKQEPQMTVGQETRASLMPSPRESQGNTYTNLLPRPMSNGTNMDPMRQDGQSLKNLQHPYSNNGISSEPHFSTVTDWIKASRQSE</sequence>
<feature type="compositionally biased region" description="Low complexity" evidence="2">
    <location>
        <begin position="410"/>
        <end position="425"/>
    </location>
</feature>
<dbReference type="STRING" id="64144.ENSATEP00000012848"/>
<dbReference type="FunFam" id="2.60.40.10:FF:000046">
    <property type="entry name" value="Nuclear factor NF-kappa-B p105 subunit"/>
    <property type="match status" value="1"/>
</dbReference>
<dbReference type="GO" id="GO:0000978">
    <property type="term" value="F:RNA polymerase II cis-regulatory region sequence-specific DNA binding"/>
    <property type="evidence" value="ECO:0007669"/>
    <property type="project" value="TreeGrafter"/>
</dbReference>
<dbReference type="GO" id="GO:0005634">
    <property type="term" value="C:nucleus"/>
    <property type="evidence" value="ECO:0007669"/>
    <property type="project" value="TreeGrafter"/>
</dbReference>
<dbReference type="InterPro" id="IPR014756">
    <property type="entry name" value="Ig_E-set"/>
</dbReference>
<dbReference type="SUPFAM" id="SSF81296">
    <property type="entry name" value="E set domains"/>
    <property type="match status" value="1"/>
</dbReference>
<dbReference type="PRINTS" id="PR00057">
    <property type="entry name" value="NFKBTNSCPFCT"/>
</dbReference>
<dbReference type="InterPro" id="IPR032397">
    <property type="entry name" value="RHD_dimer"/>
</dbReference>
<dbReference type="GeneID" id="113158606"/>
<evidence type="ECO:0000256" key="1">
    <source>
        <dbReference type="ARBA" id="ARBA00022553"/>
    </source>
</evidence>
<dbReference type="FunFam" id="2.60.40.340:FF:000003">
    <property type="entry name" value="NFkB p65 transcription factor"/>
    <property type="match status" value="1"/>
</dbReference>
<dbReference type="InterPro" id="IPR033926">
    <property type="entry name" value="IPT_NFkappaB"/>
</dbReference>
<dbReference type="OMA" id="MQTEEYD"/>
<dbReference type="GO" id="GO:0045944">
    <property type="term" value="P:positive regulation of transcription by RNA polymerase II"/>
    <property type="evidence" value="ECO:0007669"/>
    <property type="project" value="TreeGrafter"/>
</dbReference>
<dbReference type="FunCoup" id="A0A3Q1I6D3">
    <property type="interactions" value="272"/>
</dbReference>
<feature type="region of interest" description="Disordered" evidence="2">
    <location>
        <begin position="409"/>
        <end position="443"/>
    </location>
</feature>
<organism evidence="4 5">
    <name type="scientific">Anabas testudineus</name>
    <name type="common">Climbing perch</name>
    <name type="synonym">Anthias testudineus</name>
    <dbReference type="NCBI Taxonomy" id="64144"/>
    <lineage>
        <taxon>Eukaryota</taxon>
        <taxon>Metazoa</taxon>
        <taxon>Chordata</taxon>
        <taxon>Craniata</taxon>
        <taxon>Vertebrata</taxon>
        <taxon>Euteleostomi</taxon>
        <taxon>Actinopterygii</taxon>
        <taxon>Neopterygii</taxon>
        <taxon>Teleostei</taxon>
        <taxon>Neoteleostei</taxon>
        <taxon>Acanthomorphata</taxon>
        <taxon>Anabantaria</taxon>
        <taxon>Anabantiformes</taxon>
        <taxon>Anabantoidei</taxon>
        <taxon>Anabantidae</taxon>
        <taxon>Anabas</taxon>
    </lineage>
</organism>
<dbReference type="InterPro" id="IPR008967">
    <property type="entry name" value="p53-like_TF_DNA-bd_sf"/>
</dbReference>
<dbReference type="RefSeq" id="XP_026210423.1">
    <property type="nucleotide sequence ID" value="XM_026354638.1"/>
</dbReference>
<dbReference type="InterPro" id="IPR011539">
    <property type="entry name" value="RHD_DNA_bind_dom"/>
</dbReference>
<dbReference type="PROSITE" id="PS01204">
    <property type="entry name" value="REL_1"/>
    <property type="match status" value="1"/>
</dbReference>